<dbReference type="OrthoDB" id="8899520at2"/>
<evidence type="ECO:0000313" key="1">
    <source>
        <dbReference type="EMBL" id="EDM28288.1"/>
    </source>
</evidence>
<dbReference type="EMBL" id="ABCK01000005">
    <property type="protein sequence ID" value="EDM28288.1"/>
    <property type="molecule type" value="Genomic_DNA"/>
</dbReference>
<keyword evidence="2" id="KW-1185">Reference proteome</keyword>
<sequence length="296" mass="34056">MLRNLQLTTYIKRNNEESLLRIPIHRDLQESLEVLWTEQYLAFTSETQEVVFSAGYTPNDDERFVINDFELLEHLNISREHTRNLTSIASCADQLNSVKAIIAFAQDEEGNELMLFQKFMKSHIIQPGRSLFLASDTYTSSNKPGLTLGNKLDAVVFKDELKLLFQNFRTTNVFLPLGDFYREVTETQIIEILQHDNISIDRPEALAHKASQWFKTRFSMLKDSGVLDSYTPSQIRGDASGYEVEIEIDTSAGHEQIIFPTDKTKAKKLLQFLNEEIYKGAITQKLYETNSKRDAE</sequence>
<organism evidence="1 2">
    <name type="scientific">Lentisphaera araneosa HTCC2155</name>
    <dbReference type="NCBI Taxonomy" id="313628"/>
    <lineage>
        <taxon>Bacteria</taxon>
        <taxon>Pseudomonadati</taxon>
        <taxon>Lentisphaerota</taxon>
        <taxon>Lentisphaeria</taxon>
        <taxon>Lentisphaerales</taxon>
        <taxon>Lentisphaeraceae</taxon>
        <taxon>Lentisphaera</taxon>
    </lineage>
</organism>
<dbReference type="eggNOG" id="ENOG5032UGN">
    <property type="taxonomic scope" value="Bacteria"/>
</dbReference>
<evidence type="ECO:0008006" key="3">
    <source>
        <dbReference type="Google" id="ProtNLM"/>
    </source>
</evidence>
<dbReference type="Proteomes" id="UP000004947">
    <property type="component" value="Unassembled WGS sequence"/>
</dbReference>
<reference evidence="1 2" key="1">
    <citation type="journal article" date="2010" name="J. Bacteriol.">
        <title>Genome sequence of Lentisphaera araneosa HTCC2155T, the type species of the order Lentisphaerales in the phylum Lentisphaerae.</title>
        <authorList>
            <person name="Thrash J.C."/>
            <person name="Cho J.C."/>
            <person name="Vergin K.L."/>
            <person name="Morris R.M."/>
            <person name="Giovannoni S.J."/>
        </authorList>
    </citation>
    <scope>NUCLEOTIDE SEQUENCE [LARGE SCALE GENOMIC DNA]</scope>
    <source>
        <strain evidence="1 2">HTCC2155</strain>
    </source>
</reference>
<comment type="caution">
    <text evidence="1">The sequence shown here is derived from an EMBL/GenBank/DDBJ whole genome shotgun (WGS) entry which is preliminary data.</text>
</comment>
<dbReference type="STRING" id="313628.LNTAR_10246"/>
<name>A6DIK2_9BACT</name>
<gene>
    <name evidence="1" type="ORF">LNTAR_10246</name>
</gene>
<dbReference type="AlphaFoldDB" id="A6DIK2"/>
<evidence type="ECO:0000313" key="2">
    <source>
        <dbReference type="Proteomes" id="UP000004947"/>
    </source>
</evidence>
<accession>A6DIK2</accession>
<dbReference type="RefSeq" id="WP_007277733.1">
    <property type="nucleotide sequence ID" value="NZ_ABCK01000005.1"/>
</dbReference>
<proteinExistence type="predicted"/>
<protein>
    <recommendedName>
        <fullName evidence="3">DUF4868 domain-containing protein</fullName>
    </recommendedName>
</protein>